<accession>A0A0G1UER3</accession>
<dbReference type="GO" id="GO:0003677">
    <property type="term" value="F:DNA binding"/>
    <property type="evidence" value="ECO:0007669"/>
    <property type="project" value="UniProtKB-KW"/>
</dbReference>
<evidence type="ECO:0000313" key="2">
    <source>
        <dbReference type="EMBL" id="KKU64613.1"/>
    </source>
</evidence>
<reference evidence="2 3" key="1">
    <citation type="journal article" date="2015" name="Nature">
        <title>rRNA introns, odd ribosomes, and small enigmatic genomes across a large radiation of phyla.</title>
        <authorList>
            <person name="Brown C.T."/>
            <person name="Hug L.A."/>
            <person name="Thomas B.C."/>
            <person name="Sharon I."/>
            <person name="Castelle C.J."/>
            <person name="Singh A."/>
            <person name="Wilkins M.J."/>
            <person name="Williams K.H."/>
            <person name="Banfield J.F."/>
        </authorList>
    </citation>
    <scope>NUCLEOTIDE SEQUENCE [LARGE SCALE GENOMIC DNA]</scope>
</reference>
<gene>
    <name evidence="2" type="ORF">UX87_C0006G0013</name>
</gene>
<dbReference type="Gene3D" id="1.10.10.10">
    <property type="entry name" value="Winged helix-like DNA-binding domain superfamily/Winged helix DNA-binding domain"/>
    <property type="match status" value="1"/>
</dbReference>
<dbReference type="InterPro" id="IPR000792">
    <property type="entry name" value="Tscrpt_reg_LuxR_C"/>
</dbReference>
<sequence length="151" mass="17674">MPEKKPRRDFEGRKRVDEKGKTHFISQEWGNFLAELKQRANNVRDYEADNKLPLEFAERIAISEPGIEGVEKESALRAIWTEINRAKEKMSPRQSEVIDLLFEGKNNFEIAVELGITVDLVKIARDGAIRRLRYKNPRYRIITRMVAELFD</sequence>
<dbReference type="AlphaFoldDB" id="A0A0G1UER3"/>
<dbReference type="EMBL" id="LCNV01000006">
    <property type="protein sequence ID" value="KKU64613.1"/>
    <property type="molecule type" value="Genomic_DNA"/>
</dbReference>
<comment type="caution">
    <text evidence="2">The sequence shown here is derived from an EMBL/GenBank/DDBJ whole genome shotgun (WGS) entry which is preliminary data.</text>
</comment>
<proteinExistence type="predicted"/>
<organism evidence="2 3">
    <name type="scientific">Candidatus Amesbacteria bacterium GW2011_GWA1_47_16</name>
    <dbReference type="NCBI Taxonomy" id="1618353"/>
    <lineage>
        <taxon>Bacteria</taxon>
        <taxon>Candidatus Amesiibacteriota</taxon>
    </lineage>
</organism>
<evidence type="ECO:0000259" key="1">
    <source>
        <dbReference type="Pfam" id="PF00196"/>
    </source>
</evidence>
<dbReference type="InterPro" id="IPR016032">
    <property type="entry name" value="Sig_transdc_resp-reg_C-effctor"/>
</dbReference>
<keyword evidence="2" id="KW-0238">DNA-binding</keyword>
<dbReference type="GO" id="GO:0006355">
    <property type="term" value="P:regulation of DNA-templated transcription"/>
    <property type="evidence" value="ECO:0007669"/>
    <property type="project" value="InterPro"/>
</dbReference>
<protein>
    <submittedName>
        <fullName evidence="2">Response regulator containing a CheY-like protein receiver domain and an HTH DNA-binding-like protein</fullName>
    </submittedName>
</protein>
<dbReference type="SUPFAM" id="SSF46894">
    <property type="entry name" value="C-terminal effector domain of the bipartite response regulators"/>
    <property type="match status" value="1"/>
</dbReference>
<feature type="domain" description="HTH luxR-type" evidence="1">
    <location>
        <begin position="90"/>
        <end position="136"/>
    </location>
</feature>
<name>A0A0G1UER3_9BACT</name>
<dbReference type="Pfam" id="PF00196">
    <property type="entry name" value="GerE"/>
    <property type="match status" value="1"/>
</dbReference>
<evidence type="ECO:0000313" key="3">
    <source>
        <dbReference type="Proteomes" id="UP000034364"/>
    </source>
</evidence>
<dbReference type="InterPro" id="IPR036388">
    <property type="entry name" value="WH-like_DNA-bd_sf"/>
</dbReference>
<dbReference type="Proteomes" id="UP000034364">
    <property type="component" value="Unassembled WGS sequence"/>
</dbReference>